<proteinExistence type="evidence at transcript level"/>
<evidence type="ECO:0000313" key="2">
    <source>
        <dbReference type="EMBL" id="ACR37428.1"/>
    </source>
</evidence>
<dbReference type="EMBL" id="BT087075">
    <property type="protein sequence ID" value="ACR37428.1"/>
    <property type="molecule type" value="mRNA"/>
</dbReference>
<feature type="compositionally biased region" description="Basic and acidic residues" evidence="1">
    <location>
        <begin position="17"/>
        <end position="28"/>
    </location>
</feature>
<reference evidence="2" key="1">
    <citation type="journal article" date="2009" name="PLoS Genet.">
        <title>Sequencing, mapping, and analysis of 27,455 maize full-length cDNAs.</title>
        <authorList>
            <person name="Soderlund C."/>
            <person name="Descour A."/>
            <person name="Kudrna D."/>
            <person name="Bomhoff M."/>
            <person name="Boyd L."/>
            <person name="Currie J."/>
            <person name="Angelova A."/>
            <person name="Collura K."/>
            <person name="Wissotski M."/>
            <person name="Ashley E."/>
            <person name="Morrow D."/>
            <person name="Fernandes J."/>
            <person name="Walbot V."/>
            <person name="Yu Y."/>
        </authorList>
    </citation>
    <scope>NUCLEOTIDE SEQUENCE</scope>
    <source>
        <strain evidence="2">B73</strain>
    </source>
</reference>
<name>C4J8C8_MAIZE</name>
<organism evidence="2">
    <name type="scientific">Zea mays</name>
    <name type="common">Maize</name>
    <dbReference type="NCBI Taxonomy" id="4577"/>
    <lineage>
        <taxon>Eukaryota</taxon>
        <taxon>Viridiplantae</taxon>
        <taxon>Streptophyta</taxon>
        <taxon>Embryophyta</taxon>
        <taxon>Tracheophyta</taxon>
        <taxon>Spermatophyta</taxon>
        <taxon>Magnoliopsida</taxon>
        <taxon>Liliopsida</taxon>
        <taxon>Poales</taxon>
        <taxon>Poaceae</taxon>
        <taxon>PACMAD clade</taxon>
        <taxon>Panicoideae</taxon>
        <taxon>Andropogonodae</taxon>
        <taxon>Andropogoneae</taxon>
        <taxon>Tripsacinae</taxon>
        <taxon>Zea</taxon>
    </lineage>
</organism>
<accession>C4J8C8</accession>
<evidence type="ECO:0000256" key="1">
    <source>
        <dbReference type="SAM" id="MobiDB-lite"/>
    </source>
</evidence>
<dbReference type="AlphaFoldDB" id="C4J8C8"/>
<feature type="region of interest" description="Disordered" evidence="1">
    <location>
        <begin position="1"/>
        <end position="28"/>
    </location>
</feature>
<protein>
    <submittedName>
        <fullName evidence="2">Uncharacterized protein</fullName>
    </submittedName>
</protein>
<sequence>METAHSMYHVRVYMDPSRVETRRPRAED</sequence>
<reference evidence="2" key="2">
    <citation type="submission" date="2012-06" db="EMBL/GenBank/DDBJ databases">
        <authorList>
            <person name="Yu Y."/>
            <person name="Currie J."/>
            <person name="Lomeli R."/>
            <person name="Angelova A."/>
            <person name="Collura K."/>
            <person name="Wissotski M."/>
            <person name="Campos D."/>
            <person name="Kudrna D."/>
            <person name="Golser W."/>
            <person name="Ashely E."/>
            <person name="Descour A."/>
            <person name="Fernandes J."/>
            <person name="Soderlund C."/>
            <person name="Walbot V."/>
        </authorList>
    </citation>
    <scope>NUCLEOTIDE SEQUENCE</scope>
    <source>
        <strain evidence="2">B73</strain>
    </source>
</reference>